<sequence>MSANEQKRQKKLAKKRSKELARKKEVARQKNSLQSLAGKIKAAAEQPIDRCFASENLFNEQDRFGTVFISRRMADGQLACVRLLIDGLCLGVKHADAIVCFPTEANELIDRIKRTEDMRVTSPPAARKLVEGAIEFAQQFGFEPHPQYAKFLPIWNGVDASECMTEFEFGRDGKPVYISGPDDTPESASRIAMQLAERAGEGNFEMDYDAAYRLGDLESDSDWVDDPELDVDIDEDVPTA</sequence>
<evidence type="ECO:0000256" key="1">
    <source>
        <dbReference type="SAM" id="MobiDB-lite"/>
    </source>
</evidence>
<feature type="region of interest" description="Disordered" evidence="1">
    <location>
        <begin position="1"/>
        <end position="27"/>
    </location>
</feature>
<protein>
    <submittedName>
        <fullName evidence="2">Uncharacterized protein</fullName>
    </submittedName>
</protein>
<name>A0A5C5WR88_9BACT</name>
<dbReference type="Proteomes" id="UP000316598">
    <property type="component" value="Unassembled WGS sequence"/>
</dbReference>
<dbReference type="EMBL" id="SJPI01000001">
    <property type="protein sequence ID" value="TWT53088.1"/>
    <property type="molecule type" value="Genomic_DNA"/>
</dbReference>
<feature type="region of interest" description="Disordered" evidence="1">
    <location>
        <begin position="217"/>
        <end position="240"/>
    </location>
</feature>
<gene>
    <name evidence="2" type="ORF">Pla22_07160</name>
</gene>
<evidence type="ECO:0000313" key="3">
    <source>
        <dbReference type="Proteomes" id="UP000316598"/>
    </source>
</evidence>
<feature type="compositionally biased region" description="Basic and acidic residues" evidence="1">
    <location>
        <begin position="18"/>
        <end position="27"/>
    </location>
</feature>
<keyword evidence="3" id="KW-1185">Reference proteome</keyword>
<comment type="caution">
    <text evidence="2">The sequence shown here is derived from an EMBL/GenBank/DDBJ whole genome shotgun (WGS) entry which is preliminary data.</text>
</comment>
<dbReference type="RefSeq" id="WP_146513365.1">
    <property type="nucleotide sequence ID" value="NZ_SJPI01000001.1"/>
</dbReference>
<evidence type="ECO:0000313" key="2">
    <source>
        <dbReference type="EMBL" id="TWT53088.1"/>
    </source>
</evidence>
<organism evidence="2 3">
    <name type="scientific">Rubripirellula amarantea</name>
    <dbReference type="NCBI Taxonomy" id="2527999"/>
    <lineage>
        <taxon>Bacteria</taxon>
        <taxon>Pseudomonadati</taxon>
        <taxon>Planctomycetota</taxon>
        <taxon>Planctomycetia</taxon>
        <taxon>Pirellulales</taxon>
        <taxon>Pirellulaceae</taxon>
        <taxon>Rubripirellula</taxon>
    </lineage>
</organism>
<dbReference type="OrthoDB" id="289429at2"/>
<accession>A0A5C5WR88</accession>
<proteinExistence type="predicted"/>
<feature type="compositionally biased region" description="Basic residues" evidence="1">
    <location>
        <begin position="8"/>
        <end position="17"/>
    </location>
</feature>
<dbReference type="AlphaFoldDB" id="A0A5C5WR88"/>
<reference evidence="2 3" key="1">
    <citation type="submission" date="2019-02" db="EMBL/GenBank/DDBJ databases">
        <title>Deep-cultivation of Planctomycetes and their phenomic and genomic characterization uncovers novel biology.</title>
        <authorList>
            <person name="Wiegand S."/>
            <person name="Jogler M."/>
            <person name="Boedeker C."/>
            <person name="Pinto D."/>
            <person name="Vollmers J."/>
            <person name="Rivas-Marin E."/>
            <person name="Kohn T."/>
            <person name="Peeters S.H."/>
            <person name="Heuer A."/>
            <person name="Rast P."/>
            <person name="Oberbeckmann S."/>
            <person name="Bunk B."/>
            <person name="Jeske O."/>
            <person name="Meyerdierks A."/>
            <person name="Storesund J.E."/>
            <person name="Kallscheuer N."/>
            <person name="Luecker S."/>
            <person name="Lage O.M."/>
            <person name="Pohl T."/>
            <person name="Merkel B.J."/>
            <person name="Hornburger P."/>
            <person name="Mueller R.-W."/>
            <person name="Bruemmer F."/>
            <person name="Labrenz M."/>
            <person name="Spormann A.M."/>
            <person name="Op Den Camp H."/>
            <person name="Overmann J."/>
            <person name="Amann R."/>
            <person name="Jetten M.S.M."/>
            <person name="Mascher T."/>
            <person name="Medema M.H."/>
            <person name="Devos D.P."/>
            <person name="Kaster A.-K."/>
            <person name="Ovreas L."/>
            <person name="Rohde M."/>
            <person name="Galperin M.Y."/>
            <person name="Jogler C."/>
        </authorList>
    </citation>
    <scope>NUCLEOTIDE SEQUENCE [LARGE SCALE GENOMIC DNA]</scope>
    <source>
        <strain evidence="2 3">Pla22</strain>
    </source>
</reference>